<dbReference type="Gene3D" id="3.20.20.70">
    <property type="entry name" value="Aldolase class I"/>
    <property type="match status" value="1"/>
</dbReference>
<evidence type="ECO:0000256" key="2">
    <source>
        <dbReference type="ARBA" id="ARBA00004714"/>
    </source>
</evidence>
<reference evidence="9 10" key="1">
    <citation type="journal article" date="2016" name="Nat. Commun.">
        <title>Thousands of microbial genomes shed light on interconnected biogeochemical processes in an aquifer system.</title>
        <authorList>
            <person name="Anantharaman K."/>
            <person name="Brown C.T."/>
            <person name="Hug L.A."/>
            <person name="Sharon I."/>
            <person name="Castelle C.J."/>
            <person name="Probst A.J."/>
            <person name="Thomas B.C."/>
            <person name="Singh A."/>
            <person name="Wilkins M.J."/>
            <person name="Karaoz U."/>
            <person name="Brodie E.L."/>
            <person name="Williams K.H."/>
            <person name="Hubbard S.S."/>
            <person name="Banfield J.F."/>
        </authorList>
    </citation>
    <scope>NUCLEOTIDE SEQUENCE [LARGE SCALE GENOMIC DNA]</scope>
</reference>
<organism evidence="9 10">
    <name type="scientific">Candidatus Uhrbacteria bacterium RIFCSPLOWO2_02_FULL_54_37</name>
    <dbReference type="NCBI Taxonomy" id="1802412"/>
    <lineage>
        <taxon>Bacteria</taxon>
        <taxon>Candidatus Uhriibacteriota</taxon>
    </lineage>
</organism>
<dbReference type="SUPFAM" id="SSF51569">
    <property type="entry name" value="Aldolase"/>
    <property type="match status" value="1"/>
</dbReference>
<gene>
    <name evidence="9" type="ORF">A3J36_01500</name>
</gene>
<accession>A0A1F7VIW1</accession>
<evidence type="ECO:0000313" key="9">
    <source>
        <dbReference type="EMBL" id="OGL89887.1"/>
    </source>
</evidence>
<keyword evidence="6" id="KW-0456">Lyase</keyword>
<evidence type="ECO:0000256" key="6">
    <source>
        <dbReference type="ARBA" id="ARBA00023239"/>
    </source>
</evidence>
<dbReference type="GO" id="GO:0006096">
    <property type="term" value="P:glycolytic process"/>
    <property type="evidence" value="ECO:0007669"/>
    <property type="project" value="UniProtKB-UniPathway"/>
</dbReference>
<dbReference type="FunFam" id="3.20.20.70:FF:000140">
    <property type="entry name" value="Fructose-bisphosphate aldolase"/>
    <property type="match status" value="1"/>
</dbReference>
<dbReference type="InterPro" id="IPR013785">
    <property type="entry name" value="Aldolase_TIM"/>
</dbReference>
<dbReference type="NCBIfam" id="NF033379">
    <property type="entry name" value="FrucBisAld_I"/>
    <property type="match status" value="1"/>
</dbReference>
<dbReference type="UniPathway" id="UPA00109">
    <property type="reaction ID" value="UER00183"/>
</dbReference>
<evidence type="ECO:0000256" key="8">
    <source>
        <dbReference type="ARBA" id="ARBA00072515"/>
    </source>
</evidence>
<comment type="pathway">
    <text evidence="2">Carbohydrate degradation; glycolysis; D-glyceraldehyde 3-phosphate and glycerone phosphate from D-glucose: step 4/4.</text>
</comment>
<evidence type="ECO:0000256" key="4">
    <source>
        <dbReference type="ARBA" id="ARBA00013068"/>
    </source>
</evidence>
<comment type="similarity">
    <text evidence="3">Belongs to the class I fructose-bisphosphate aldolase family.</text>
</comment>
<evidence type="ECO:0000313" key="10">
    <source>
        <dbReference type="Proteomes" id="UP000177750"/>
    </source>
</evidence>
<evidence type="ECO:0000256" key="1">
    <source>
        <dbReference type="ARBA" id="ARBA00000441"/>
    </source>
</evidence>
<sequence>MGNQLNEIANAMVAPGKGILAADESFGTIEKRFTKINVPSTEENRRAYREMLFTAPGIGEYISGVILFDETIRQKTSSDISFVEVLQKAGVISGIKVDLGTKAMDGSPDEKITKGLDGLGARLKEYVALGAKFAKWRAVITIGDGLPTDENIRQNTKDLVAYALACQKAGLVPMVEPEVFMDGGHSMARCGEVSERVLTAVFEELRSAGVEIPGMILKTNMVIPGKESGAKASPKEVAEATVRLFKKVLPGDLPGQAFLSGGQSEVEATENLNAINKRGPFPWNLSFSYGRALQASAIEAWQGKEENVIAAQKAFLHRARMNSLATVGKYEGEGI</sequence>
<dbReference type="Pfam" id="PF00274">
    <property type="entry name" value="Glycolytic"/>
    <property type="match status" value="1"/>
</dbReference>
<evidence type="ECO:0000256" key="7">
    <source>
        <dbReference type="ARBA" id="ARBA00029799"/>
    </source>
</evidence>
<dbReference type="GO" id="GO:0004332">
    <property type="term" value="F:fructose-bisphosphate aldolase activity"/>
    <property type="evidence" value="ECO:0007669"/>
    <property type="project" value="UniProtKB-EC"/>
</dbReference>
<keyword evidence="5" id="KW-0324">Glycolysis</keyword>
<comment type="catalytic activity">
    <reaction evidence="1">
        <text>beta-D-fructose 1,6-bisphosphate = D-glyceraldehyde 3-phosphate + dihydroxyacetone phosphate</text>
        <dbReference type="Rhea" id="RHEA:14729"/>
        <dbReference type="ChEBI" id="CHEBI:32966"/>
        <dbReference type="ChEBI" id="CHEBI:57642"/>
        <dbReference type="ChEBI" id="CHEBI:59776"/>
        <dbReference type="EC" id="4.1.2.13"/>
    </reaction>
</comment>
<comment type="caution">
    <text evidence="9">The sequence shown here is derived from an EMBL/GenBank/DDBJ whole genome shotgun (WGS) entry which is preliminary data.</text>
</comment>
<protein>
    <recommendedName>
        <fullName evidence="8">Probable fructose-bisphosphate aldolase class 1</fullName>
        <ecNumber evidence="4">4.1.2.13</ecNumber>
    </recommendedName>
    <alternativeName>
        <fullName evidence="7">Fructose-bisphosphate aldolase class I</fullName>
    </alternativeName>
</protein>
<dbReference type="EMBL" id="MGEU01000050">
    <property type="protein sequence ID" value="OGL89887.1"/>
    <property type="molecule type" value="Genomic_DNA"/>
</dbReference>
<dbReference type="Proteomes" id="UP000177750">
    <property type="component" value="Unassembled WGS sequence"/>
</dbReference>
<evidence type="ECO:0000256" key="5">
    <source>
        <dbReference type="ARBA" id="ARBA00023152"/>
    </source>
</evidence>
<dbReference type="EC" id="4.1.2.13" evidence="4"/>
<name>A0A1F7VIW1_9BACT</name>
<dbReference type="PANTHER" id="PTHR11627">
    <property type="entry name" value="FRUCTOSE-BISPHOSPHATE ALDOLASE"/>
    <property type="match status" value="1"/>
</dbReference>
<dbReference type="AlphaFoldDB" id="A0A1F7VIW1"/>
<proteinExistence type="inferred from homology"/>
<dbReference type="InterPro" id="IPR000741">
    <property type="entry name" value="FBA_I"/>
</dbReference>
<evidence type="ECO:0000256" key="3">
    <source>
        <dbReference type="ARBA" id="ARBA00010387"/>
    </source>
</evidence>